<dbReference type="SUPFAM" id="SSF48452">
    <property type="entry name" value="TPR-like"/>
    <property type="match status" value="1"/>
</dbReference>
<feature type="repeat" description="TPR" evidence="5">
    <location>
        <begin position="7"/>
        <end position="40"/>
    </location>
</feature>
<feature type="domain" description="RNA-polymerase II-associated protein 3-like C-terminal" evidence="6">
    <location>
        <begin position="149"/>
        <end position="237"/>
    </location>
</feature>
<dbReference type="InterPro" id="IPR025986">
    <property type="entry name" value="RPAP3-like_C"/>
</dbReference>
<dbReference type="PROSITE" id="PS50005">
    <property type="entry name" value="TPR"/>
    <property type="match status" value="3"/>
</dbReference>
<keyword evidence="8" id="KW-1185">Reference proteome</keyword>
<organism evidence="7 8">
    <name type="scientific">Coemansia brasiliensis</name>
    <dbReference type="NCBI Taxonomy" id="2650707"/>
    <lineage>
        <taxon>Eukaryota</taxon>
        <taxon>Fungi</taxon>
        <taxon>Fungi incertae sedis</taxon>
        <taxon>Zoopagomycota</taxon>
        <taxon>Kickxellomycotina</taxon>
        <taxon>Kickxellomycetes</taxon>
        <taxon>Kickxellales</taxon>
        <taxon>Kickxellaceae</taxon>
        <taxon>Coemansia</taxon>
    </lineage>
</organism>
<name>A0A9W8I749_9FUNG</name>
<dbReference type="Gene3D" id="1.25.40.10">
    <property type="entry name" value="Tetratricopeptide repeat domain"/>
    <property type="match status" value="1"/>
</dbReference>
<comment type="similarity">
    <text evidence="3">Belongs to the RPAP3 family.</text>
</comment>
<dbReference type="AlphaFoldDB" id="A0A9W8I749"/>
<dbReference type="InterPro" id="IPR011990">
    <property type="entry name" value="TPR-like_helical_dom_sf"/>
</dbReference>
<dbReference type="Proteomes" id="UP001139887">
    <property type="component" value="Unassembled WGS sequence"/>
</dbReference>
<evidence type="ECO:0000259" key="6">
    <source>
        <dbReference type="Pfam" id="PF13877"/>
    </source>
</evidence>
<dbReference type="PANTHER" id="PTHR46423:SF1">
    <property type="entry name" value="RNA POLYMERASE II-ASSOCIATED PROTEIN 3"/>
    <property type="match status" value="1"/>
</dbReference>
<evidence type="ECO:0000313" key="7">
    <source>
        <dbReference type="EMBL" id="KAJ2849604.1"/>
    </source>
</evidence>
<dbReference type="PROSITE" id="PS50293">
    <property type="entry name" value="TPR_REGION"/>
    <property type="match status" value="1"/>
</dbReference>
<keyword evidence="2 5" id="KW-0802">TPR repeat</keyword>
<keyword evidence="1" id="KW-0677">Repeat</keyword>
<dbReference type="OrthoDB" id="10250354at2759"/>
<protein>
    <recommendedName>
        <fullName evidence="4">RNA polymerase II-associated protein 3</fullName>
    </recommendedName>
</protein>
<sequence length="262" mass="29240">MPPEESANQFKSQGDSAFKQGKYAKAIDFYSQAICIDSTNAVLFTNQAMAFLKLEKYTDAAENCSKALRLSPDNVKALWRRGVAYYNLGQLDDAQRDFTAALNLNPKNALLASELNKVKQAIDAANFDSNARLPLDIFQYDLSSLSIAESSQNFERAWREHAHVPARLYRCLKLVPSTRLPRLFGASLESTHIADITAALEHGYQTFNDYELVHKVLSALPAANRFSLALLFLDAKVKERIQRLLEQVASSADAKSLIATYQ</sequence>
<proteinExistence type="inferred from homology"/>
<reference evidence="7" key="1">
    <citation type="submission" date="2022-07" db="EMBL/GenBank/DDBJ databases">
        <title>Phylogenomic reconstructions and comparative analyses of Kickxellomycotina fungi.</title>
        <authorList>
            <person name="Reynolds N.K."/>
            <person name="Stajich J.E."/>
            <person name="Barry K."/>
            <person name="Grigoriev I.V."/>
            <person name="Crous P."/>
            <person name="Smith M.E."/>
        </authorList>
    </citation>
    <scope>NUCLEOTIDE SEQUENCE</scope>
    <source>
        <strain evidence="7">NRRL 1566</strain>
    </source>
</reference>
<feature type="repeat" description="TPR" evidence="5">
    <location>
        <begin position="41"/>
        <end position="74"/>
    </location>
</feature>
<evidence type="ECO:0000313" key="8">
    <source>
        <dbReference type="Proteomes" id="UP001139887"/>
    </source>
</evidence>
<evidence type="ECO:0000256" key="4">
    <source>
        <dbReference type="ARBA" id="ARBA00040133"/>
    </source>
</evidence>
<dbReference type="InterPro" id="IPR019734">
    <property type="entry name" value="TPR_rpt"/>
</dbReference>
<dbReference type="GO" id="GO:0101031">
    <property type="term" value="C:protein folding chaperone complex"/>
    <property type="evidence" value="ECO:0007669"/>
    <property type="project" value="TreeGrafter"/>
</dbReference>
<dbReference type="SMART" id="SM00028">
    <property type="entry name" value="TPR"/>
    <property type="match status" value="3"/>
</dbReference>
<dbReference type="PANTHER" id="PTHR46423">
    <property type="entry name" value="RNA POLYMERASE II-ASSOCIATED PROTEIN 3"/>
    <property type="match status" value="1"/>
</dbReference>
<evidence type="ECO:0000256" key="3">
    <source>
        <dbReference type="ARBA" id="ARBA00038275"/>
    </source>
</evidence>
<comment type="caution">
    <text evidence="7">The sequence shown here is derived from an EMBL/GenBank/DDBJ whole genome shotgun (WGS) entry which is preliminary data.</text>
</comment>
<accession>A0A9W8I749</accession>
<gene>
    <name evidence="7" type="ORF">IWW36_002501</name>
</gene>
<dbReference type="InterPro" id="IPR051966">
    <property type="entry name" value="RPAP3"/>
</dbReference>
<dbReference type="Pfam" id="PF13432">
    <property type="entry name" value="TPR_16"/>
    <property type="match status" value="1"/>
</dbReference>
<evidence type="ECO:0000256" key="2">
    <source>
        <dbReference type="ARBA" id="ARBA00022803"/>
    </source>
</evidence>
<evidence type="ECO:0000256" key="1">
    <source>
        <dbReference type="ARBA" id="ARBA00022737"/>
    </source>
</evidence>
<dbReference type="EMBL" id="JANBUW010000068">
    <property type="protein sequence ID" value="KAJ2849604.1"/>
    <property type="molecule type" value="Genomic_DNA"/>
</dbReference>
<feature type="repeat" description="TPR" evidence="5">
    <location>
        <begin position="75"/>
        <end position="108"/>
    </location>
</feature>
<dbReference type="Pfam" id="PF13877">
    <property type="entry name" value="RPAP3_C"/>
    <property type="match status" value="1"/>
</dbReference>
<evidence type="ECO:0000256" key="5">
    <source>
        <dbReference type="PROSITE-ProRule" id="PRU00339"/>
    </source>
</evidence>